<reference evidence="15 16" key="1">
    <citation type="submission" date="2020-10" db="EMBL/GenBank/DDBJ databases">
        <title>Blautia liquoris sp.nov., isolated from the mud in a fermentation cellar used for the production of Chinese strong-flavoured liquor.</title>
        <authorList>
            <person name="Lu L."/>
        </authorList>
    </citation>
    <scope>NUCLEOTIDE SEQUENCE [LARGE SCALE GENOMIC DNA]</scope>
    <source>
        <strain evidence="15 16">LZLJ-3</strain>
    </source>
</reference>
<comment type="cofactor">
    <cofactor evidence="1">
        <name>Mn(2+)</name>
        <dbReference type="ChEBI" id="CHEBI:29035"/>
    </cofactor>
</comment>
<evidence type="ECO:0000256" key="12">
    <source>
        <dbReference type="PIRSR" id="PIRSR601088-4"/>
    </source>
</evidence>
<evidence type="ECO:0000313" key="15">
    <source>
        <dbReference type="EMBL" id="QOV20802.1"/>
    </source>
</evidence>
<evidence type="ECO:0000256" key="1">
    <source>
        <dbReference type="ARBA" id="ARBA00001936"/>
    </source>
</evidence>
<dbReference type="GO" id="GO:0004553">
    <property type="term" value="F:hydrolase activity, hydrolyzing O-glycosyl compounds"/>
    <property type="evidence" value="ECO:0007669"/>
    <property type="project" value="InterPro"/>
</dbReference>
<keyword evidence="4 11" id="KW-0479">Metal-binding</keyword>
<dbReference type="Gene3D" id="3.90.1820.10">
    <property type="entry name" value="AglA-like glucosidase"/>
    <property type="match status" value="1"/>
</dbReference>
<dbReference type="SUPFAM" id="SSF51735">
    <property type="entry name" value="NAD(P)-binding Rossmann-fold domains"/>
    <property type="match status" value="1"/>
</dbReference>
<dbReference type="CDD" id="cd05297">
    <property type="entry name" value="GH4_alpha_glucosidase_galactosidase"/>
    <property type="match status" value="1"/>
</dbReference>
<evidence type="ECO:0000256" key="6">
    <source>
        <dbReference type="ARBA" id="ARBA00023027"/>
    </source>
</evidence>
<dbReference type="InterPro" id="IPR019802">
    <property type="entry name" value="GlycHydrolase_4_CS"/>
</dbReference>
<protein>
    <submittedName>
        <fullName evidence="15">Alpha-glucosidase/alpha-galactosidase</fullName>
    </submittedName>
</protein>
<keyword evidence="11" id="KW-0408">Iron</keyword>
<feature type="binding site" evidence="10">
    <location>
        <position position="151"/>
    </location>
    <ligand>
        <name>substrate</name>
    </ligand>
</feature>
<dbReference type="InterPro" id="IPR036291">
    <property type="entry name" value="NAD(P)-bd_dom_sf"/>
</dbReference>
<comment type="similarity">
    <text evidence="2 13">Belongs to the glycosyl hydrolase 4 family.</text>
</comment>
<dbReference type="Proteomes" id="UP000593601">
    <property type="component" value="Chromosome"/>
</dbReference>
<evidence type="ECO:0000256" key="7">
    <source>
        <dbReference type="ARBA" id="ARBA00023211"/>
    </source>
</evidence>
<dbReference type="GO" id="GO:0005975">
    <property type="term" value="P:carbohydrate metabolic process"/>
    <property type="evidence" value="ECO:0007669"/>
    <property type="project" value="InterPro"/>
</dbReference>
<keyword evidence="9 13" id="KW-0326">Glycosidase</keyword>
<keyword evidence="16" id="KW-1185">Reference proteome</keyword>
<organism evidence="15 16">
    <name type="scientific">Blautia liquoris</name>
    <dbReference type="NCBI Taxonomy" id="2779518"/>
    <lineage>
        <taxon>Bacteria</taxon>
        <taxon>Bacillati</taxon>
        <taxon>Bacillota</taxon>
        <taxon>Clostridia</taxon>
        <taxon>Lachnospirales</taxon>
        <taxon>Lachnospiraceae</taxon>
        <taxon>Blautia</taxon>
    </lineage>
</organism>
<feature type="site" description="Increases basicity of active site Tyr" evidence="12">
    <location>
        <position position="113"/>
    </location>
</feature>
<dbReference type="PANTHER" id="PTHR32092">
    <property type="entry name" value="6-PHOSPHO-BETA-GLUCOSIDASE-RELATED"/>
    <property type="match status" value="1"/>
</dbReference>
<evidence type="ECO:0000256" key="3">
    <source>
        <dbReference type="ARBA" id="ARBA00011881"/>
    </source>
</evidence>
<dbReference type="InterPro" id="IPR001088">
    <property type="entry name" value="Glyco_hydro_4"/>
</dbReference>
<dbReference type="PROSITE" id="PS01324">
    <property type="entry name" value="GLYCOSYL_HYDROL_F4"/>
    <property type="match status" value="1"/>
</dbReference>
<comment type="subunit">
    <text evidence="3">Homotetramer.</text>
</comment>
<gene>
    <name evidence="15" type="ORF">INP51_07760</name>
</gene>
<dbReference type="PRINTS" id="PR00732">
    <property type="entry name" value="GLHYDRLASE4"/>
</dbReference>
<dbReference type="SUPFAM" id="SSF56327">
    <property type="entry name" value="LDH C-terminal domain-like"/>
    <property type="match status" value="1"/>
</dbReference>
<evidence type="ECO:0000313" key="16">
    <source>
        <dbReference type="Proteomes" id="UP000593601"/>
    </source>
</evidence>
<feature type="domain" description="Glycosyl hydrolase family 4 C-terminal" evidence="14">
    <location>
        <begin position="199"/>
        <end position="411"/>
    </location>
</feature>
<dbReference type="GO" id="GO:0046872">
    <property type="term" value="F:metal ion binding"/>
    <property type="evidence" value="ECO:0007669"/>
    <property type="project" value="UniProtKB-KW"/>
</dbReference>
<dbReference type="Pfam" id="PF11975">
    <property type="entry name" value="Glyco_hydro_4C"/>
    <property type="match status" value="1"/>
</dbReference>
<dbReference type="EMBL" id="CP063304">
    <property type="protein sequence ID" value="QOV20802.1"/>
    <property type="molecule type" value="Genomic_DNA"/>
</dbReference>
<feature type="binding site" evidence="11">
    <location>
        <position position="204"/>
    </location>
    <ligand>
        <name>Mn(2+)</name>
        <dbReference type="ChEBI" id="CHEBI:29035"/>
    </ligand>
</feature>
<keyword evidence="7 11" id="KW-0464">Manganese</keyword>
<dbReference type="GO" id="GO:0016616">
    <property type="term" value="F:oxidoreductase activity, acting on the CH-OH group of donors, NAD or NADP as acceptor"/>
    <property type="evidence" value="ECO:0007669"/>
    <property type="project" value="InterPro"/>
</dbReference>
<sequence length="439" mass="49335">MKITFLGAGSTVFVRNVIGDCMCTDALKDSEIALYDIDAERLEDSRIILEALNKNINENRSQIRTYLGVKNRKAALKDAIFVVNAIQVGGYDPCTITDFEIPKKYGLRQTIADTLGIGGIMRGLRTIPVMAEFARDMEEVCPDALLLNYTNPMAILTGYMNRYTKIKTVGLCHSVQVCSETLLKSLGLEDKLEGRKELIAGINHMAWLLKIHDKDGNDLYPTIKERAAKKNAEEKHHDMVRFEYINTLGYYCTESSEHNAEYNPFFIKSKYPELIDDYNIPLDEYPRRCIDQIANWKKEKENILADGKITHERSKEYASYIMEAVVTGKPYAIGGNVVNTGLIDNLPADACVEVPCLVDQKGITPCHIGKLPVQLAAMNMSNINTQLLTIEAAVTKDRQHIYQAAMMDPHTGGELSIKDIKKMCDELIAAHGEYMTDYQ</sequence>
<dbReference type="RefSeq" id="WP_193737116.1">
    <property type="nucleotide sequence ID" value="NZ_CP063304.1"/>
</dbReference>
<evidence type="ECO:0000256" key="11">
    <source>
        <dbReference type="PIRSR" id="PIRSR601088-3"/>
    </source>
</evidence>
<keyword evidence="11" id="KW-0533">Nickel</keyword>
<dbReference type="InterPro" id="IPR022616">
    <property type="entry name" value="Glyco_hydro_4_C"/>
</dbReference>
<proteinExistence type="inferred from homology"/>
<feature type="binding site" evidence="11">
    <location>
        <position position="172"/>
    </location>
    <ligand>
        <name>Mn(2+)</name>
        <dbReference type="ChEBI" id="CHEBI:29035"/>
    </ligand>
</feature>
<dbReference type="KEGG" id="bliq:INP51_07760"/>
<dbReference type="InterPro" id="IPR053715">
    <property type="entry name" value="GH4_Enzyme_sf"/>
</dbReference>
<evidence type="ECO:0000256" key="10">
    <source>
        <dbReference type="PIRSR" id="PIRSR601088-2"/>
    </source>
</evidence>
<dbReference type="PANTHER" id="PTHR32092:SF6">
    <property type="entry name" value="ALPHA-GALACTOSIDASE"/>
    <property type="match status" value="1"/>
</dbReference>
<evidence type="ECO:0000259" key="14">
    <source>
        <dbReference type="Pfam" id="PF11975"/>
    </source>
</evidence>
<name>A0A7M2RN54_9FIRM</name>
<evidence type="ECO:0000256" key="4">
    <source>
        <dbReference type="ARBA" id="ARBA00022723"/>
    </source>
</evidence>
<dbReference type="InterPro" id="IPR015955">
    <property type="entry name" value="Lactate_DH/Glyco_Ohase_4_C"/>
</dbReference>
<keyword evidence="6 13" id="KW-0520">NAD</keyword>
<accession>A0A7M2RN54</accession>
<comment type="cofactor">
    <cofactor evidence="13">
        <name>NAD(+)</name>
        <dbReference type="ChEBI" id="CHEBI:57540"/>
    </cofactor>
    <text evidence="13">Binds 1 NAD(+) per subunit.</text>
</comment>
<evidence type="ECO:0000256" key="8">
    <source>
        <dbReference type="ARBA" id="ARBA00023277"/>
    </source>
</evidence>
<dbReference type="AlphaFoldDB" id="A0A7M2RN54"/>
<evidence type="ECO:0000256" key="9">
    <source>
        <dbReference type="ARBA" id="ARBA00023295"/>
    </source>
</evidence>
<keyword evidence="11" id="KW-0170">Cobalt</keyword>
<evidence type="ECO:0000256" key="13">
    <source>
        <dbReference type="RuleBase" id="RU361152"/>
    </source>
</evidence>
<dbReference type="Pfam" id="PF02056">
    <property type="entry name" value="Glyco_hydro_4"/>
    <property type="match status" value="1"/>
</dbReference>
<dbReference type="NCBIfam" id="NF011657">
    <property type="entry name" value="PRK15076.1"/>
    <property type="match status" value="1"/>
</dbReference>
<keyword evidence="5 13" id="KW-0378">Hydrolase</keyword>
<evidence type="ECO:0000256" key="2">
    <source>
        <dbReference type="ARBA" id="ARBA00010141"/>
    </source>
</evidence>
<evidence type="ECO:0000256" key="5">
    <source>
        <dbReference type="ARBA" id="ARBA00022801"/>
    </source>
</evidence>
<keyword evidence="8" id="KW-0119">Carbohydrate metabolism</keyword>